<dbReference type="AlphaFoldDB" id="A0A1G7MRV9"/>
<keyword evidence="3 6" id="KW-0238">DNA-binding</keyword>
<evidence type="ECO:0000256" key="4">
    <source>
        <dbReference type="ARBA" id="ARBA00023163"/>
    </source>
</evidence>
<evidence type="ECO:0000259" key="5">
    <source>
        <dbReference type="Pfam" id="PF04198"/>
    </source>
</evidence>
<dbReference type="PANTHER" id="PTHR34294">
    <property type="entry name" value="TRANSCRIPTIONAL REGULATOR-RELATED"/>
    <property type="match status" value="1"/>
</dbReference>
<comment type="similarity">
    <text evidence="1">Belongs to the SorC transcriptional regulatory family.</text>
</comment>
<dbReference type="GO" id="GO:0003677">
    <property type="term" value="F:DNA binding"/>
    <property type="evidence" value="ECO:0007669"/>
    <property type="project" value="UniProtKB-KW"/>
</dbReference>
<sequence>MTAPPHRLPHPDTPESRARWLHDIGGLSVEEIGWRLGLPPERVQALLDQRPSEAVPPPGAAEGARLIRRLARRLRDRFGLGTVCIALMPRDQTDPLPMIAAAAARHLMRVLQARSAPGIVGVSHGRTIAAMVAQLPEMRVGNLRFVSLLGELTCAHAAYPHVVMSQIAQRLGAQAFPFPSPLYATTPEEAADLLRQPMLRRAAEMALQAEVWVVGIGRGAPENQLHQFGMIGAEDLAEIVGLGAACEILGRFFDEEGRELQTALAARTLAPAAPDFRRRRVIGLAGGTDKVVALHAALAGHLLQDLVTDSRTAVALLDEEEQAEFAALLW</sequence>
<dbReference type="EMBL" id="FNAY01000014">
    <property type="protein sequence ID" value="SDF64578.1"/>
    <property type="molecule type" value="Genomic_DNA"/>
</dbReference>
<accession>A0A1G7MRV9</accession>
<evidence type="ECO:0000256" key="2">
    <source>
        <dbReference type="ARBA" id="ARBA00023015"/>
    </source>
</evidence>
<dbReference type="RefSeq" id="WP_074554867.1">
    <property type="nucleotide sequence ID" value="NZ_CP119563.1"/>
</dbReference>
<evidence type="ECO:0000313" key="6">
    <source>
        <dbReference type="EMBL" id="SDF64578.1"/>
    </source>
</evidence>
<gene>
    <name evidence="6" type="ORF">SAMN04244550_02596</name>
</gene>
<dbReference type="InterPro" id="IPR037171">
    <property type="entry name" value="NagB/RpiA_transferase-like"/>
</dbReference>
<dbReference type="Pfam" id="PF04198">
    <property type="entry name" value="Sugar-bind"/>
    <property type="match status" value="1"/>
</dbReference>
<dbReference type="Proteomes" id="UP000183812">
    <property type="component" value="Unassembled WGS sequence"/>
</dbReference>
<dbReference type="Gene3D" id="3.40.50.1360">
    <property type="match status" value="1"/>
</dbReference>
<dbReference type="SUPFAM" id="SSF100950">
    <property type="entry name" value="NagB/RpiA/CoA transferase-like"/>
    <property type="match status" value="1"/>
</dbReference>
<evidence type="ECO:0000256" key="1">
    <source>
        <dbReference type="ARBA" id="ARBA00010466"/>
    </source>
</evidence>
<name>A0A1G7MRV9_RHOCA</name>
<organism evidence="6 7">
    <name type="scientific">Rhodobacter capsulatus</name>
    <name type="common">Rhodopseudomonas capsulata</name>
    <dbReference type="NCBI Taxonomy" id="1061"/>
    <lineage>
        <taxon>Bacteria</taxon>
        <taxon>Pseudomonadati</taxon>
        <taxon>Pseudomonadota</taxon>
        <taxon>Alphaproteobacteria</taxon>
        <taxon>Rhodobacterales</taxon>
        <taxon>Rhodobacter group</taxon>
        <taxon>Rhodobacter</taxon>
    </lineage>
</organism>
<keyword evidence="2" id="KW-0805">Transcription regulation</keyword>
<keyword evidence="4" id="KW-0804">Transcription</keyword>
<feature type="domain" description="Sugar-binding" evidence="5">
    <location>
        <begin position="69"/>
        <end position="317"/>
    </location>
</feature>
<dbReference type="GO" id="GO:0030246">
    <property type="term" value="F:carbohydrate binding"/>
    <property type="evidence" value="ECO:0007669"/>
    <property type="project" value="InterPro"/>
</dbReference>
<proteinExistence type="inferred from homology"/>
<reference evidence="6 7" key="1">
    <citation type="submission" date="2016-10" db="EMBL/GenBank/DDBJ databases">
        <authorList>
            <person name="de Groot N.N."/>
        </authorList>
    </citation>
    <scope>NUCLEOTIDE SEQUENCE [LARGE SCALE GENOMIC DNA]</scope>
    <source>
        <strain evidence="7">DSM 938 / 37b4</strain>
    </source>
</reference>
<protein>
    <submittedName>
        <fullName evidence="6">DNA-binding transcriptional regulator LsrR, DeoR family</fullName>
    </submittedName>
</protein>
<evidence type="ECO:0000256" key="3">
    <source>
        <dbReference type="ARBA" id="ARBA00023125"/>
    </source>
</evidence>
<dbReference type="PANTHER" id="PTHR34294:SF1">
    <property type="entry name" value="TRANSCRIPTIONAL REGULATOR LSRR"/>
    <property type="match status" value="1"/>
</dbReference>
<dbReference type="InterPro" id="IPR007324">
    <property type="entry name" value="Sugar-bd_dom_put"/>
</dbReference>
<dbReference type="OrthoDB" id="7065657at2"/>
<evidence type="ECO:0000313" key="7">
    <source>
        <dbReference type="Proteomes" id="UP000183812"/>
    </source>
</evidence>
<dbReference type="InterPro" id="IPR051054">
    <property type="entry name" value="SorC_transcr_regulators"/>
</dbReference>